<keyword evidence="12" id="KW-1185">Reference proteome</keyword>
<dbReference type="AlphaFoldDB" id="W3VFZ6"/>
<keyword evidence="6" id="KW-0496">Mitochondrion</keyword>
<evidence type="ECO:0000256" key="3">
    <source>
        <dbReference type="ARBA" id="ARBA00022692"/>
    </source>
</evidence>
<keyword evidence="7" id="KW-0472">Membrane</keyword>
<dbReference type="Pfam" id="PF09803">
    <property type="entry name" value="Pet100"/>
    <property type="match status" value="1"/>
</dbReference>
<comment type="similarity">
    <text evidence="8">Belongs to the PET100 family.</text>
</comment>
<evidence type="ECO:0000256" key="8">
    <source>
        <dbReference type="ARBA" id="ARBA00038077"/>
    </source>
</evidence>
<protein>
    <submittedName>
        <fullName evidence="11">Uncharacterized protein</fullName>
    </submittedName>
</protein>
<organism evidence="11 12">
    <name type="scientific">Moesziomyces aphidis</name>
    <name type="common">Pseudozyma aphidis</name>
    <dbReference type="NCBI Taxonomy" id="84754"/>
    <lineage>
        <taxon>Eukaryota</taxon>
        <taxon>Fungi</taxon>
        <taxon>Dikarya</taxon>
        <taxon>Basidiomycota</taxon>
        <taxon>Ustilaginomycotina</taxon>
        <taxon>Ustilaginomycetes</taxon>
        <taxon>Ustilaginales</taxon>
        <taxon>Ustilaginaceae</taxon>
        <taxon>Moesziomyces</taxon>
    </lineage>
</organism>
<feature type="signal peptide" evidence="10">
    <location>
        <begin position="1"/>
        <end position="28"/>
    </location>
</feature>
<dbReference type="Proteomes" id="UP000019462">
    <property type="component" value="Unassembled WGS sequence"/>
</dbReference>
<evidence type="ECO:0000256" key="6">
    <source>
        <dbReference type="ARBA" id="ARBA00023128"/>
    </source>
</evidence>
<keyword evidence="3" id="KW-0812">Transmembrane</keyword>
<name>W3VFZ6_MOEAP</name>
<evidence type="ECO:0000256" key="4">
    <source>
        <dbReference type="ARBA" id="ARBA00022946"/>
    </source>
</evidence>
<dbReference type="InterPro" id="IPR018625">
    <property type="entry name" value="Pet100"/>
</dbReference>
<evidence type="ECO:0000256" key="7">
    <source>
        <dbReference type="ARBA" id="ARBA00023136"/>
    </source>
</evidence>
<dbReference type="HOGENOM" id="CLU_156745_1_1_1"/>
<dbReference type="GO" id="GO:0033617">
    <property type="term" value="P:mitochondrial respiratory chain complex IV assembly"/>
    <property type="evidence" value="ECO:0007669"/>
    <property type="project" value="InterPro"/>
</dbReference>
<evidence type="ECO:0000313" key="11">
    <source>
        <dbReference type="EMBL" id="ETS59661.1"/>
    </source>
</evidence>
<feature type="coiled-coil region" evidence="9">
    <location>
        <begin position="66"/>
        <end position="93"/>
    </location>
</feature>
<evidence type="ECO:0000256" key="5">
    <source>
        <dbReference type="ARBA" id="ARBA00022989"/>
    </source>
</evidence>
<comment type="subcellular location">
    <subcellularLocation>
        <location evidence="1">Membrane</location>
        <topology evidence="1">Single-pass membrane protein</topology>
    </subcellularLocation>
    <subcellularLocation>
        <location evidence="2">Mitochondrion membrane</location>
    </subcellularLocation>
</comment>
<keyword evidence="10" id="KW-0732">Signal</keyword>
<dbReference type="EMBL" id="AWNI01000042">
    <property type="protein sequence ID" value="ETS59661.1"/>
    <property type="molecule type" value="Genomic_DNA"/>
</dbReference>
<dbReference type="GO" id="GO:0005743">
    <property type="term" value="C:mitochondrial inner membrane"/>
    <property type="evidence" value="ECO:0007669"/>
    <property type="project" value="TreeGrafter"/>
</dbReference>
<evidence type="ECO:0000256" key="10">
    <source>
        <dbReference type="SAM" id="SignalP"/>
    </source>
</evidence>
<keyword evidence="9" id="KW-0175">Coiled coil</keyword>
<proteinExistence type="inferred from homology"/>
<evidence type="ECO:0000256" key="1">
    <source>
        <dbReference type="ARBA" id="ARBA00004167"/>
    </source>
</evidence>
<dbReference type="PANTHER" id="PTHR33968">
    <property type="entry name" value="PROTEIN PET100 HOMOLOG, MITOCHONDRIAL"/>
    <property type="match status" value="1"/>
</dbReference>
<gene>
    <name evidence="11" type="ORF">PaG_06590</name>
</gene>
<keyword evidence="5" id="KW-1133">Transmembrane helix</keyword>
<feature type="chain" id="PRO_5004833019" evidence="10">
    <location>
        <begin position="29"/>
        <end position="114"/>
    </location>
</feature>
<keyword evidence="4" id="KW-0809">Transit peptide</keyword>
<reference evidence="11 12" key="1">
    <citation type="journal article" date="2014" name="Genome Announc.">
        <title>Genome sequence of the basidiomycetous fungus Pseudozyma aphidis DSM70725, an efficient producer of biosurfactant mannosylerythritol lipids.</title>
        <authorList>
            <person name="Lorenz S."/>
            <person name="Guenther M."/>
            <person name="Grumaz C."/>
            <person name="Rupp S."/>
            <person name="Zibek S."/>
            <person name="Sohn K."/>
        </authorList>
    </citation>
    <scope>NUCLEOTIDE SEQUENCE [LARGE SCALE GENOMIC DNA]</scope>
    <source>
        <strain evidence="12">ATCC 32657 / CBS 517.83 / DSM 70725 / JCM 10318 / NBRC 10182 / NRRL Y-7954 / St-0401</strain>
    </source>
</reference>
<dbReference type="GO" id="GO:0051082">
    <property type="term" value="F:unfolded protein binding"/>
    <property type="evidence" value="ECO:0007669"/>
    <property type="project" value="TreeGrafter"/>
</dbReference>
<accession>W3VFZ6</accession>
<evidence type="ECO:0000313" key="12">
    <source>
        <dbReference type="Proteomes" id="UP000019462"/>
    </source>
</evidence>
<dbReference type="PANTHER" id="PTHR33968:SF1">
    <property type="entry name" value="PROTEIN PET100 HOMOLOG, MITOCHONDRIAL"/>
    <property type="match status" value="1"/>
</dbReference>
<dbReference type="OrthoDB" id="18175at2759"/>
<evidence type="ECO:0000256" key="2">
    <source>
        <dbReference type="ARBA" id="ARBA00004325"/>
    </source>
</evidence>
<comment type="caution">
    <text evidence="11">The sequence shown here is derived from an EMBL/GenBank/DDBJ whole genome shotgun (WGS) entry which is preliminary data.</text>
</comment>
<sequence length="114" mass="13424">MAGPNLELFKFGMYLFFPLAVMVHYGDPEWYHRNVLPIRDQFWPKEESLYRPPRTSDDVRTALDEMKQKRLARRQERLQLDQAQAQSANTNTEATEPKVISMLEDAARTNQRLV</sequence>
<evidence type="ECO:0000256" key="9">
    <source>
        <dbReference type="SAM" id="Coils"/>
    </source>
</evidence>